<protein>
    <submittedName>
        <fullName evidence="2">Uncharacterized protein</fullName>
    </submittedName>
</protein>
<organism evidence="2 3">
    <name type="scientific">Stylophora pistillata</name>
    <name type="common">Smooth cauliflower coral</name>
    <dbReference type="NCBI Taxonomy" id="50429"/>
    <lineage>
        <taxon>Eukaryota</taxon>
        <taxon>Metazoa</taxon>
        <taxon>Cnidaria</taxon>
        <taxon>Anthozoa</taxon>
        <taxon>Hexacorallia</taxon>
        <taxon>Scleractinia</taxon>
        <taxon>Astrocoeniina</taxon>
        <taxon>Pocilloporidae</taxon>
        <taxon>Stylophora</taxon>
    </lineage>
</organism>
<dbReference type="OrthoDB" id="10549522at2759"/>
<feature type="non-terminal residue" evidence="2">
    <location>
        <position position="154"/>
    </location>
</feature>
<evidence type="ECO:0000256" key="1">
    <source>
        <dbReference type="SAM" id="MobiDB-lite"/>
    </source>
</evidence>
<sequence>MKSEMATYETVSGCQKECEYDNIDETLRKSRSLSEGCSDIQDRERRNALVLSGKKEIEQPSSFCDEKEGNNDYLYAVVHKQRKGRASSDEASARKKLPNHPREGTSRSPGSRASSIGLEVNRRTAMNETPKTYKDTDYFYAVVDKTKKKEKLPQ</sequence>
<proteinExistence type="predicted"/>
<reference evidence="3" key="1">
    <citation type="journal article" date="2017" name="bioRxiv">
        <title>Comparative analysis of the genomes of Stylophora pistillata and Acropora digitifera provides evidence for extensive differences between species of corals.</title>
        <authorList>
            <person name="Voolstra C.R."/>
            <person name="Li Y."/>
            <person name="Liew Y.J."/>
            <person name="Baumgarten S."/>
            <person name="Zoccola D."/>
            <person name="Flot J.-F."/>
            <person name="Tambutte S."/>
            <person name="Allemand D."/>
            <person name="Aranda M."/>
        </authorList>
    </citation>
    <scope>NUCLEOTIDE SEQUENCE [LARGE SCALE GENOMIC DNA]</scope>
</reference>
<comment type="caution">
    <text evidence="2">The sequence shown here is derived from an EMBL/GenBank/DDBJ whole genome shotgun (WGS) entry which is preliminary data.</text>
</comment>
<dbReference type="Proteomes" id="UP000225706">
    <property type="component" value="Unassembled WGS sequence"/>
</dbReference>
<evidence type="ECO:0000313" key="3">
    <source>
        <dbReference type="Proteomes" id="UP000225706"/>
    </source>
</evidence>
<dbReference type="EMBL" id="LSMT01002374">
    <property type="protein sequence ID" value="PFX11498.1"/>
    <property type="molecule type" value="Genomic_DNA"/>
</dbReference>
<keyword evidence="3" id="KW-1185">Reference proteome</keyword>
<feature type="region of interest" description="Disordered" evidence="1">
    <location>
        <begin position="80"/>
        <end position="135"/>
    </location>
</feature>
<dbReference type="AlphaFoldDB" id="A0A2B4R548"/>
<gene>
    <name evidence="2" type="ORF">AWC38_SpisGene24744</name>
</gene>
<accession>A0A2B4R548</accession>
<evidence type="ECO:0000313" key="2">
    <source>
        <dbReference type="EMBL" id="PFX11498.1"/>
    </source>
</evidence>
<name>A0A2B4R548_STYPI</name>